<evidence type="ECO:0000313" key="15">
    <source>
        <dbReference type="RefSeq" id="XP_018020646.1"/>
    </source>
</evidence>
<protein>
    <submittedName>
        <fullName evidence="15">Prostaglandin E2 receptor EP4 subtype</fullName>
    </submittedName>
</protein>
<keyword evidence="3" id="KW-1003">Cell membrane</keyword>
<feature type="transmembrane region" description="Helical" evidence="12">
    <location>
        <begin position="181"/>
        <end position="201"/>
    </location>
</feature>
<dbReference type="AlphaFoldDB" id="A0A8B7P6B0"/>
<dbReference type="GO" id="GO:0005886">
    <property type="term" value="C:plasma membrane"/>
    <property type="evidence" value="ECO:0007669"/>
    <property type="project" value="UniProtKB-SubCell"/>
</dbReference>
<dbReference type="GO" id="GO:0007189">
    <property type="term" value="P:adenylate cyclase-activating G protein-coupled receptor signaling pathway"/>
    <property type="evidence" value="ECO:0007669"/>
    <property type="project" value="TreeGrafter"/>
</dbReference>
<organism evidence="14 15">
    <name type="scientific">Hyalella azteca</name>
    <name type="common">Amphipod</name>
    <dbReference type="NCBI Taxonomy" id="294128"/>
    <lineage>
        <taxon>Eukaryota</taxon>
        <taxon>Metazoa</taxon>
        <taxon>Ecdysozoa</taxon>
        <taxon>Arthropoda</taxon>
        <taxon>Crustacea</taxon>
        <taxon>Multicrustacea</taxon>
        <taxon>Malacostraca</taxon>
        <taxon>Eumalacostraca</taxon>
        <taxon>Peracarida</taxon>
        <taxon>Amphipoda</taxon>
        <taxon>Senticaudata</taxon>
        <taxon>Talitrida</taxon>
        <taxon>Talitroidea</taxon>
        <taxon>Hyalellidae</taxon>
        <taxon>Hyalella</taxon>
    </lineage>
</organism>
<comment type="subcellular location">
    <subcellularLocation>
        <location evidence="1">Cell membrane</location>
        <topology evidence="1">Multi-pass membrane protein</topology>
    </subcellularLocation>
</comment>
<dbReference type="OrthoDB" id="5959154at2759"/>
<keyword evidence="5 12" id="KW-1133">Transmembrane helix</keyword>
<dbReference type="GO" id="GO:0007204">
    <property type="term" value="P:positive regulation of cytosolic calcium ion concentration"/>
    <property type="evidence" value="ECO:0007669"/>
    <property type="project" value="TreeGrafter"/>
</dbReference>
<dbReference type="InterPro" id="IPR000276">
    <property type="entry name" value="GPCR_Rhodpsn"/>
</dbReference>
<evidence type="ECO:0000256" key="7">
    <source>
        <dbReference type="ARBA" id="ARBA00023136"/>
    </source>
</evidence>
<keyword evidence="9" id="KW-0325">Glycoprotein</keyword>
<evidence type="ECO:0000256" key="5">
    <source>
        <dbReference type="ARBA" id="ARBA00022989"/>
    </source>
</evidence>
<evidence type="ECO:0000313" key="14">
    <source>
        <dbReference type="Proteomes" id="UP000694843"/>
    </source>
</evidence>
<evidence type="ECO:0000256" key="9">
    <source>
        <dbReference type="ARBA" id="ARBA00023180"/>
    </source>
</evidence>
<dbReference type="Gene3D" id="1.20.1070.10">
    <property type="entry name" value="Rhodopsin 7-helix transmembrane proteins"/>
    <property type="match status" value="1"/>
</dbReference>
<dbReference type="Pfam" id="PF00001">
    <property type="entry name" value="7tm_1"/>
    <property type="match status" value="1"/>
</dbReference>
<evidence type="ECO:0000256" key="6">
    <source>
        <dbReference type="ARBA" id="ARBA00023040"/>
    </source>
</evidence>
<dbReference type="GeneID" id="108677007"/>
<keyword evidence="6" id="KW-0297">G-protein coupled receptor</keyword>
<feature type="transmembrane region" description="Helical" evidence="12">
    <location>
        <begin position="66"/>
        <end position="87"/>
    </location>
</feature>
<dbReference type="PANTHER" id="PTHR11866:SF16">
    <property type="entry name" value="PROSTAGLANDIN E2 RECEPTOR EP4 SUBTYPE-LIKE PROTEIN"/>
    <property type="match status" value="1"/>
</dbReference>
<evidence type="ECO:0000256" key="11">
    <source>
        <dbReference type="SAM" id="MobiDB-lite"/>
    </source>
</evidence>
<sequence>MTMDPPLVLSPSSIHLPPDVTALVLDASCNTSLVLWGNLVPQTPGGDGCVGNVNCTATQPPRGASIVFPIFLCLTGIMGQVLALIYLHRTPRPNTRTVFYVMLSTLLWTDLIGKVLTTPGALIAYANGHWGGGRNLCHYHGFVMALIGMVTHLLVCAMAIERLLGIRHGYFYNKNVTTYRVKTLLTALWGFSVVLCSLPLFGLGRFVLQFPGSWCFVDSHLCPGSAVQHSIFTYTYGAINLTALIVMAVCNVIVVGTLLKMRMSRAVPVLQSNDGLHSIRSHKHKELEIQMVFVLLVITTVFVISWGPLDILLFANSIWRHSELKDHWVDLVAIRLVSVNQIVNPWAYIICRVAYRSKLCQCCRHAFIGRRLSLMEEGKHSFANSLRSLRKLSRGGREDSFHFDHRKGHRLSGNSPTSCGETRRTRDSTTTTKCLETLCEGRHKDQPTRKTSPVAYRVIGHVNDENHKQDVILDTKPEVTERKDSTLGYHQPSRPFDAEEVYGSEVFRPLAQADNLKLNSDIHLPVKRLSDAKEERKIGFGNLLLHPLGRVMTNRSFQKFKLDSDLHDPCKRTQSLDGSPGQLLLVVPIETRCCSTSSVMQLTPDPTTSAPSFSRCNHSGQLVVSNDGTVICVQKENDDKSALQFTDRDIFYIDDPGKLHDTKPSHKNDACEVAAQLAHD</sequence>
<feature type="transmembrane region" description="Helical" evidence="12">
    <location>
        <begin position="99"/>
        <end position="126"/>
    </location>
</feature>
<evidence type="ECO:0000256" key="10">
    <source>
        <dbReference type="ARBA" id="ARBA00023224"/>
    </source>
</evidence>
<feature type="transmembrane region" description="Helical" evidence="12">
    <location>
        <begin position="138"/>
        <end position="160"/>
    </location>
</feature>
<dbReference type="CDD" id="cd14981">
    <property type="entry name" value="7tmA_Prostanoid_R"/>
    <property type="match status" value="1"/>
</dbReference>
<proteinExistence type="inferred from homology"/>
<keyword evidence="8 15" id="KW-0675">Receptor</keyword>
<dbReference type="KEGG" id="hazt:108677007"/>
<keyword evidence="4 12" id="KW-0812">Transmembrane</keyword>
<feature type="transmembrane region" description="Helical" evidence="12">
    <location>
        <begin position="289"/>
        <end position="309"/>
    </location>
</feature>
<gene>
    <name evidence="15" type="primary">LOC108677007</name>
</gene>
<dbReference type="SUPFAM" id="SSF81321">
    <property type="entry name" value="Family A G protein-coupled receptor-like"/>
    <property type="match status" value="1"/>
</dbReference>
<dbReference type="RefSeq" id="XP_018020646.1">
    <property type="nucleotide sequence ID" value="XM_018165157.2"/>
</dbReference>
<dbReference type="PANTHER" id="PTHR11866">
    <property type="entry name" value="G-PROTEIN COUPLED RECEPTOR FAMILY 1 MEMBER"/>
    <property type="match status" value="1"/>
</dbReference>
<dbReference type="OMA" id="HVNDENH"/>
<evidence type="ECO:0000256" key="8">
    <source>
        <dbReference type="ARBA" id="ARBA00023170"/>
    </source>
</evidence>
<keyword evidence="10" id="KW-0807">Transducer</keyword>
<comment type="similarity">
    <text evidence="2">Belongs to the G-protein coupled receptor 1 family.</text>
</comment>
<feature type="domain" description="G-protein coupled receptors family 1 profile" evidence="13">
    <location>
        <begin position="79"/>
        <end position="348"/>
    </location>
</feature>
<evidence type="ECO:0000256" key="3">
    <source>
        <dbReference type="ARBA" id="ARBA00022475"/>
    </source>
</evidence>
<accession>A0A8B7P6B0</accession>
<feature type="region of interest" description="Disordered" evidence="11">
    <location>
        <begin position="403"/>
        <end position="425"/>
    </location>
</feature>
<keyword evidence="14" id="KW-1185">Reference proteome</keyword>
<dbReference type="PRINTS" id="PR00237">
    <property type="entry name" value="GPCRRHODOPSN"/>
</dbReference>
<evidence type="ECO:0000256" key="1">
    <source>
        <dbReference type="ARBA" id="ARBA00004651"/>
    </source>
</evidence>
<dbReference type="InterPro" id="IPR017452">
    <property type="entry name" value="GPCR_Rhodpsn_7TM"/>
</dbReference>
<evidence type="ECO:0000256" key="2">
    <source>
        <dbReference type="ARBA" id="ARBA00010663"/>
    </source>
</evidence>
<dbReference type="Proteomes" id="UP000694843">
    <property type="component" value="Unplaced"/>
</dbReference>
<evidence type="ECO:0000256" key="4">
    <source>
        <dbReference type="ARBA" id="ARBA00022692"/>
    </source>
</evidence>
<reference evidence="15" key="1">
    <citation type="submission" date="2025-08" db="UniProtKB">
        <authorList>
            <consortium name="RefSeq"/>
        </authorList>
    </citation>
    <scope>IDENTIFICATION</scope>
    <source>
        <tissue evidence="15">Whole organism</tissue>
    </source>
</reference>
<evidence type="ECO:0000259" key="13">
    <source>
        <dbReference type="PROSITE" id="PS50262"/>
    </source>
</evidence>
<evidence type="ECO:0000256" key="12">
    <source>
        <dbReference type="SAM" id="Phobius"/>
    </source>
</evidence>
<dbReference type="InterPro" id="IPR008365">
    <property type="entry name" value="Prostanoid_rcpt"/>
</dbReference>
<dbReference type="PROSITE" id="PS50262">
    <property type="entry name" value="G_PROTEIN_RECEP_F1_2"/>
    <property type="match status" value="1"/>
</dbReference>
<dbReference type="GO" id="GO:0004930">
    <property type="term" value="F:G protein-coupled receptor activity"/>
    <property type="evidence" value="ECO:0007669"/>
    <property type="project" value="UniProtKB-KW"/>
</dbReference>
<feature type="transmembrane region" description="Helical" evidence="12">
    <location>
        <begin position="238"/>
        <end position="259"/>
    </location>
</feature>
<name>A0A8B7P6B0_HYAAZ</name>
<dbReference type="PRINTS" id="PR01788">
    <property type="entry name" value="PROSTANOIDR"/>
</dbReference>
<keyword evidence="7 12" id="KW-0472">Membrane</keyword>